<dbReference type="SUPFAM" id="SSF58104">
    <property type="entry name" value="Methyl-accepting chemotaxis protein (MCP) signaling domain"/>
    <property type="match status" value="1"/>
</dbReference>
<dbReference type="SMART" id="SM00304">
    <property type="entry name" value="HAMP"/>
    <property type="match status" value="1"/>
</dbReference>
<name>A0A248JPJ2_9PROT</name>
<evidence type="ECO:0000259" key="6">
    <source>
        <dbReference type="PROSITE" id="PS50885"/>
    </source>
</evidence>
<accession>A0A248JPJ2</accession>
<dbReference type="EMBL" id="CP022110">
    <property type="protein sequence ID" value="ASG20653.1"/>
    <property type="molecule type" value="Genomic_DNA"/>
</dbReference>
<dbReference type="CDD" id="cd06225">
    <property type="entry name" value="HAMP"/>
    <property type="match status" value="1"/>
</dbReference>
<dbReference type="AlphaFoldDB" id="A0A248JPJ2"/>
<dbReference type="Pfam" id="PF00672">
    <property type="entry name" value="HAMP"/>
    <property type="match status" value="1"/>
</dbReference>
<evidence type="ECO:0000256" key="1">
    <source>
        <dbReference type="ARBA" id="ARBA00023224"/>
    </source>
</evidence>
<evidence type="ECO:0000313" key="8">
    <source>
        <dbReference type="Proteomes" id="UP000197153"/>
    </source>
</evidence>
<dbReference type="KEGG" id="nao:Y958_07420"/>
<evidence type="ECO:0000256" key="4">
    <source>
        <dbReference type="SAM" id="Phobius"/>
    </source>
</evidence>
<keyword evidence="8" id="KW-1185">Reference proteome</keyword>
<dbReference type="Gene3D" id="6.10.340.10">
    <property type="match status" value="1"/>
</dbReference>
<feature type="domain" description="Methyl-accepting transducer" evidence="5">
    <location>
        <begin position="357"/>
        <end position="611"/>
    </location>
</feature>
<comment type="similarity">
    <text evidence="2">Belongs to the methyl-accepting chemotaxis (MCP) protein family.</text>
</comment>
<feature type="domain" description="HAMP" evidence="6">
    <location>
        <begin position="282"/>
        <end position="334"/>
    </location>
</feature>
<dbReference type="Pfam" id="PF00015">
    <property type="entry name" value="MCPsignal"/>
    <property type="match status" value="1"/>
</dbReference>
<dbReference type="PROSITE" id="PS50885">
    <property type="entry name" value="HAMP"/>
    <property type="match status" value="1"/>
</dbReference>
<evidence type="ECO:0008006" key="9">
    <source>
        <dbReference type="Google" id="ProtNLM"/>
    </source>
</evidence>
<dbReference type="PANTHER" id="PTHR32089:SF112">
    <property type="entry name" value="LYSOZYME-LIKE PROTEIN-RELATED"/>
    <property type="match status" value="1"/>
</dbReference>
<evidence type="ECO:0000256" key="3">
    <source>
        <dbReference type="PROSITE-ProRule" id="PRU00284"/>
    </source>
</evidence>
<dbReference type="GO" id="GO:0007165">
    <property type="term" value="P:signal transduction"/>
    <property type="evidence" value="ECO:0007669"/>
    <property type="project" value="UniProtKB-KW"/>
</dbReference>
<gene>
    <name evidence="7" type="ORF">Y958_07420</name>
</gene>
<dbReference type="GO" id="GO:0016020">
    <property type="term" value="C:membrane"/>
    <property type="evidence" value="ECO:0007669"/>
    <property type="project" value="InterPro"/>
</dbReference>
<dbReference type="RefSeq" id="WP_088871491.1">
    <property type="nucleotide sequence ID" value="NZ_CP022110.1"/>
</dbReference>
<keyword evidence="4" id="KW-0472">Membrane</keyword>
<keyword evidence="4" id="KW-1133">Transmembrane helix</keyword>
<dbReference type="PROSITE" id="PS50111">
    <property type="entry name" value="CHEMOTAXIS_TRANSDUC_2"/>
    <property type="match status" value="1"/>
</dbReference>
<organism evidence="7 8">
    <name type="scientific">Nitrospirillum viridazoti CBAmc</name>
    <dbReference type="NCBI Taxonomy" id="1441467"/>
    <lineage>
        <taxon>Bacteria</taxon>
        <taxon>Pseudomonadati</taxon>
        <taxon>Pseudomonadota</taxon>
        <taxon>Alphaproteobacteria</taxon>
        <taxon>Rhodospirillales</taxon>
        <taxon>Azospirillaceae</taxon>
        <taxon>Nitrospirillum</taxon>
        <taxon>Nitrospirillum viridazoti</taxon>
    </lineage>
</organism>
<protein>
    <recommendedName>
        <fullName evidence="9">Chemotaxis protein</fullName>
    </recommendedName>
</protein>
<keyword evidence="4" id="KW-0812">Transmembrane</keyword>
<dbReference type="InterPro" id="IPR004089">
    <property type="entry name" value="MCPsignal_dom"/>
</dbReference>
<proteinExistence type="inferred from homology"/>
<dbReference type="PANTHER" id="PTHR32089">
    <property type="entry name" value="METHYL-ACCEPTING CHEMOTAXIS PROTEIN MCPB"/>
    <property type="match status" value="1"/>
</dbReference>
<dbReference type="InterPro" id="IPR003660">
    <property type="entry name" value="HAMP_dom"/>
</dbReference>
<evidence type="ECO:0000313" key="7">
    <source>
        <dbReference type="EMBL" id="ASG20653.1"/>
    </source>
</evidence>
<dbReference type="Proteomes" id="UP000197153">
    <property type="component" value="Chromosome 1"/>
</dbReference>
<feature type="transmembrane region" description="Helical" evidence="4">
    <location>
        <begin position="64"/>
        <end position="86"/>
    </location>
</feature>
<dbReference type="SMART" id="SM00283">
    <property type="entry name" value="MA"/>
    <property type="match status" value="1"/>
</dbReference>
<sequence length="631" mass="65499">MRQTPPARLALPVARLSALRTVLRTRLSPTLNSRAAAAAGRFLARLGRVLGRLVPRPTRLRSKFMAVGGTLLFLVLLQSAIGIGIARQSRAILEGTTAQTDGAMADLGLAATLKNMQVQVLLTQTLMGTLSVAEPAELNNSLRAIATTYAAGLEEVRRVAARERAGGTGENSPLGDVATKVQMAKTQFDALQETAMALKPLAGKSAAPADQLLKLSAQVDGLNDHLDRMAEAMKLVAKGDQAQVRAGNQTALGVIDDLNHGIQASTALGLVLCSLAALFLMRGVLSPLLAVAGATRDLAGGRLDVALPAARKDEIGEMVDSLSVFRDNARAVERLNVERDQERARAEEMRRRALEDTAHSFETKAGRILGSVTEAAHGLVETARAVSRTAAGASTAASAAETAAQSANGTIQGAVSAAEQLRATTADVLESVAEAAKLARTTADSTKGTSELIERLTVASRRITDVVALIQTIAGQTNLLALNATIEAARAGEAGRGFAVVASEVKGLAGQTAQATQDIQQEIAAMQAAIAQAVQAFREIVAAVMRIDQVNDGIARTITDQARATQAIAVTMTDAAQGVTRVGGDIGTVARAANDTGLATNQVFTASSDLSVQAKELQRAVSDFLSAIAAA</sequence>
<reference evidence="7 8" key="1">
    <citation type="submission" date="2017-06" db="EMBL/GenBank/DDBJ databases">
        <title>Complete genome sequence of Nitrospirillum amazonense strain CBAmC, an endophytic nitrogen-fixing and plant growth-promoting bacterium, isolated from sugarcane.</title>
        <authorList>
            <person name="Schwab S."/>
            <person name="dos Santos Teixeira K.R."/>
            <person name="Simoes Araujo J.L."/>
            <person name="Soares Vidal M."/>
            <person name="Borges de Freitas H.R."/>
            <person name="Rivello Crivelaro A.L."/>
            <person name="Bueno de Camargo Nunes A."/>
            <person name="dos Santos C.M."/>
            <person name="Palmeira da Silva Rosa D."/>
            <person name="da Silva Padilha D."/>
            <person name="da Silva E."/>
            <person name="Araujo Terra L."/>
            <person name="Soares Mendes V."/>
            <person name="Farinelli L."/>
            <person name="Magalhaes Cruz L."/>
            <person name="Baldani J.I."/>
        </authorList>
    </citation>
    <scope>NUCLEOTIDE SEQUENCE [LARGE SCALE GENOMIC DNA]</scope>
    <source>
        <strain evidence="7 8">CBAmC</strain>
    </source>
</reference>
<keyword evidence="1 3" id="KW-0807">Transducer</keyword>
<dbReference type="Gene3D" id="1.10.287.950">
    <property type="entry name" value="Methyl-accepting chemotaxis protein"/>
    <property type="match status" value="1"/>
</dbReference>
<evidence type="ECO:0000256" key="2">
    <source>
        <dbReference type="ARBA" id="ARBA00029447"/>
    </source>
</evidence>
<evidence type="ECO:0000259" key="5">
    <source>
        <dbReference type="PROSITE" id="PS50111"/>
    </source>
</evidence>